<evidence type="ECO:0000313" key="2">
    <source>
        <dbReference type="EMBL" id="CUR30878.1"/>
    </source>
</evidence>
<dbReference type="CDD" id="cd02859">
    <property type="entry name" value="E_set_AMPKbeta_like_N"/>
    <property type="match status" value="1"/>
</dbReference>
<dbReference type="RefSeq" id="WP_072717831.1">
    <property type="nucleotide sequence ID" value="NZ_LN889782.1"/>
</dbReference>
<dbReference type="AlphaFoldDB" id="A0A1J1LFB7"/>
<reference evidence="3" key="1">
    <citation type="submission" date="2015-10" db="EMBL/GenBank/DDBJ databases">
        <authorList>
            <person name="Regsiter A."/>
            <person name="william w."/>
        </authorList>
    </citation>
    <scope>NUCLEOTIDE SEQUENCE [LARGE SCALE GENOMIC DNA]</scope>
</reference>
<dbReference type="EMBL" id="CZDF01000132">
    <property type="protein sequence ID" value="CUR30878.1"/>
    <property type="molecule type" value="Genomic_DNA"/>
</dbReference>
<dbReference type="InterPro" id="IPR014756">
    <property type="entry name" value="Ig_E-set"/>
</dbReference>
<feature type="domain" description="Glycoside hydrolase family 13 N-terminal" evidence="1">
    <location>
        <begin position="2"/>
        <end position="56"/>
    </location>
</feature>
<name>A0A1J1LFB7_9CYAN</name>
<dbReference type="InterPro" id="IPR004193">
    <property type="entry name" value="Glyco_hydro_13_N"/>
</dbReference>
<dbReference type="GO" id="GO:0005975">
    <property type="term" value="P:carbohydrate metabolic process"/>
    <property type="evidence" value="ECO:0007669"/>
    <property type="project" value="InterPro"/>
</dbReference>
<keyword evidence="3" id="KW-1185">Reference proteome</keyword>
<dbReference type="GO" id="GO:0004553">
    <property type="term" value="F:hydrolase activity, hydrolyzing O-glycosyl compounds"/>
    <property type="evidence" value="ECO:0007669"/>
    <property type="project" value="InterPro"/>
</dbReference>
<accession>A0A1J1LFB7</accession>
<dbReference type="Pfam" id="PF02922">
    <property type="entry name" value="CBM_48"/>
    <property type="match status" value="1"/>
</dbReference>
<gene>
    <name evidence="2" type="ORF">PL9214290469</name>
</gene>
<dbReference type="Proteomes" id="UP000184315">
    <property type="component" value="Unassembled WGS sequence"/>
</dbReference>
<protein>
    <recommendedName>
        <fullName evidence="1">Glycoside hydrolase family 13 N-terminal domain-containing protein</fullName>
    </recommendedName>
</protein>
<sequence>MEFQLFAPQNKAASLMGCFSNGQEIPMQKDESGYFQTQIDLADGIYQSKFRVRSNTESTPKIRLVYEV</sequence>
<evidence type="ECO:0000313" key="3">
    <source>
        <dbReference type="Proteomes" id="UP000184315"/>
    </source>
</evidence>
<dbReference type="SUPFAM" id="SSF81296">
    <property type="entry name" value="E set domains"/>
    <property type="match status" value="1"/>
</dbReference>
<dbReference type="OrthoDB" id="583708at2"/>
<dbReference type="InterPro" id="IPR013783">
    <property type="entry name" value="Ig-like_fold"/>
</dbReference>
<dbReference type="STRING" id="671072.PL9214290469"/>
<proteinExistence type="predicted"/>
<organism evidence="2 3">
    <name type="scientific">Planktothrix tepida PCC 9214</name>
    <dbReference type="NCBI Taxonomy" id="671072"/>
    <lineage>
        <taxon>Bacteria</taxon>
        <taxon>Bacillati</taxon>
        <taxon>Cyanobacteriota</taxon>
        <taxon>Cyanophyceae</taxon>
        <taxon>Oscillatoriophycideae</taxon>
        <taxon>Oscillatoriales</taxon>
        <taxon>Microcoleaceae</taxon>
        <taxon>Planktothrix</taxon>
    </lineage>
</organism>
<dbReference type="Gene3D" id="2.60.40.10">
    <property type="entry name" value="Immunoglobulins"/>
    <property type="match status" value="1"/>
</dbReference>
<evidence type="ECO:0000259" key="1">
    <source>
        <dbReference type="Pfam" id="PF02922"/>
    </source>
</evidence>